<sequence>MFWIPMYVLPGRDWRARAALLVF</sequence>
<reference evidence="1" key="2">
    <citation type="journal article" date="2015" name="Fish Shellfish Immunol.">
        <title>Early steps in the European eel (Anguilla anguilla)-Vibrio vulnificus interaction in the gills: Role of the RtxA13 toxin.</title>
        <authorList>
            <person name="Callol A."/>
            <person name="Pajuelo D."/>
            <person name="Ebbesson L."/>
            <person name="Teles M."/>
            <person name="MacKenzie S."/>
            <person name="Amaro C."/>
        </authorList>
    </citation>
    <scope>NUCLEOTIDE SEQUENCE</scope>
</reference>
<dbReference type="EMBL" id="GBXM01086814">
    <property type="protein sequence ID" value="JAH21763.1"/>
    <property type="molecule type" value="Transcribed_RNA"/>
</dbReference>
<accession>A0A0E9R0D8</accession>
<name>A0A0E9R0D8_ANGAN</name>
<proteinExistence type="predicted"/>
<reference evidence="1" key="1">
    <citation type="submission" date="2014-11" db="EMBL/GenBank/DDBJ databases">
        <authorList>
            <person name="Amaro Gonzalez C."/>
        </authorList>
    </citation>
    <scope>NUCLEOTIDE SEQUENCE</scope>
</reference>
<protein>
    <submittedName>
        <fullName evidence="1">Uncharacterized protein</fullName>
    </submittedName>
</protein>
<organism evidence="1">
    <name type="scientific">Anguilla anguilla</name>
    <name type="common">European freshwater eel</name>
    <name type="synonym">Muraena anguilla</name>
    <dbReference type="NCBI Taxonomy" id="7936"/>
    <lineage>
        <taxon>Eukaryota</taxon>
        <taxon>Metazoa</taxon>
        <taxon>Chordata</taxon>
        <taxon>Craniata</taxon>
        <taxon>Vertebrata</taxon>
        <taxon>Euteleostomi</taxon>
        <taxon>Actinopterygii</taxon>
        <taxon>Neopterygii</taxon>
        <taxon>Teleostei</taxon>
        <taxon>Anguilliformes</taxon>
        <taxon>Anguillidae</taxon>
        <taxon>Anguilla</taxon>
    </lineage>
</organism>
<evidence type="ECO:0000313" key="1">
    <source>
        <dbReference type="EMBL" id="JAH21763.1"/>
    </source>
</evidence>
<dbReference type="AlphaFoldDB" id="A0A0E9R0D8"/>